<dbReference type="Pfam" id="PF01179">
    <property type="entry name" value="Cu_amine_oxid"/>
    <property type="match status" value="2"/>
</dbReference>
<keyword evidence="3 7" id="KW-0479">Metal-binding</keyword>
<feature type="domain" description="DUF1965" evidence="9">
    <location>
        <begin position="134"/>
        <end position="199"/>
    </location>
</feature>
<dbReference type="OrthoDB" id="3341590at2759"/>
<dbReference type="GO" id="GO:0009308">
    <property type="term" value="P:amine metabolic process"/>
    <property type="evidence" value="ECO:0007669"/>
    <property type="project" value="UniProtKB-UniRule"/>
</dbReference>
<evidence type="ECO:0000256" key="3">
    <source>
        <dbReference type="ARBA" id="ARBA00022723"/>
    </source>
</evidence>
<reference evidence="10 11" key="1">
    <citation type="submission" date="2015-10" db="EMBL/GenBank/DDBJ databases">
        <title>The cercosporin biosynthetic gene cluster was horizontally transferred to several fungal lineages and shown to be expanded in Cercospora beticola based on microsynteny with recipient genomes.</title>
        <authorList>
            <person name="De Jonge R."/>
            <person name="Ebert M.K."/>
            <person name="Suttle J.C."/>
            <person name="Jurick Ii W.M."/>
            <person name="Secor G.A."/>
            <person name="Thomma B.P."/>
            <person name="Van De Peer Y."/>
            <person name="Bolton M.D."/>
        </authorList>
    </citation>
    <scope>NUCLEOTIDE SEQUENCE [LARGE SCALE GENOMIC DNA]</scope>
    <source>
        <strain evidence="10 11">09-40</strain>
    </source>
</reference>
<dbReference type="GO" id="GO:0008131">
    <property type="term" value="F:primary methylamine oxidase activity"/>
    <property type="evidence" value="ECO:0007669"/>
    <property type="project" value="InterPro"/>
</dbReference>
<evidence type="ECO:0000313" key="10">
    <source>
        <dbReference type="EMBL" id="PIB03635.1"/>
    </source>
</evidence>
<dbReference type="GO" id="GO:0048038">
    <property type="term" value="F:quinone binding"/>
    <property type="evidence" value="ECO:0007669"/>
    <property type="project" value="InterPro"/>
</dbReference>
<comment type="cofactor">
    <cofactor evidence="1">
        <name>Cu cation</name>
        <dbReference type="ChEBI" id="CHEBI:23378"/>
    </cofactor>
</comment>
<evidence type="ECO:0000256" key="5">
    <source>
        <dbReference type="ARBA" id="ARBA00023002"/>
    </source>
</evidence>
<dbReference type="InterPro" id="IPR016182">
    <property type="entry name" value="Cu_amine_oxidase_N-reg"/>
</dbReference>
<dbReference type="Proteomes" id="UP000230605">
    <property type="component" value="Unassembled WGS sequence"/>
</dbReference>
<evidence type="ECO:0000256" key="2">
    <source>
        <dbReference type="ARBA" id="ARBA00007983"/>
    </source>
</evidence>
<evidence type="ECO:0000256" key="6">
    <source>
        <dbReference type="ARBA" id="ARBA00023008"/>
    </source>
</evidence>
<evidence type="ECO:0000259" key="9">
    <source>
        <dbReference type="Pfam" id="PF09248"/>
    </source>
</evidence>
<name>A0A2G5IFS9_CERBT</name>
<dbReference type="SUPFAM" id="SSF49998">
    <property type="entry name" value="Amine oxidase catalytic domain"/>
    <property type="match status" value="1"/>
</dbReference>
<evidence type="ECO:0000313" key="11">
    <source>
        <dbReference type="Proteomes" id="UP000230605"/>
    </source>
</evidence>
<protein>
    <recommendedName>
        <fullName evidence="7">Amine oxidase</fullName>
        <ecNumber evidence="7">1.4.3.-</ecNumber>
    </recommendedName>
</protein>
<gene>
    <name evidence="10" type="ORF">CB0940_12271</name>
</gene>
<dbReference type="InterPro" id="IPR000269">
    <property type="entry name" value="Cu_amine_oxidase"/>
</dbReference>
<dbReference type="Gene3D" id="2.70.98.20">
    <property type="entry name" value="Copper amine oxidase, catalytic domain"/>
    <property type="match status" value="1"/>
</dbReference>
<dbReference type="EMBL" id="LKMD01000092">
    <property type="protein sequence ID" value="PIB03635.1"/>
    <property type="molecule type" value="Genomic_DNA"/>
</dbReference>
<sequence length="373" mass="41645">MRSRHQAPARYARALLQFSATSEPHFAEILVGPLPVSENTTEWQTSDFPWTRKTSGRVRDLRVDKKSESYQHWLHEIGISVSDITQFLLNGAAVGAANDSLHIVPTDPLGQKEDGQIITWYTFRGVSSARFDSSTLLPTGLYFEADVTGRDPHSWEILSWFYDNEAYSTTQELRDACLSESFVKLGMNFNGDWVGTDAQQPVLPLDIITPPMGLSALRYSLDTDEGSISWMGFEFFLGFSQETGLGLFDLRFKGLPLIFELSLQEGLAHYARLFTHILSQACCPCSKTKIYPGRNPFQSNPAPLDSADEFGTHAFELLPGYDCPIGSSYLDVTYFQAGRPMIHKKAICIFEATADAPWQRHTAAGYVTASKKV</sequence>
<dbReference type="PANTHER" id="PTHR10638:SF20">
    <property type="entry name" value="AMINE OXIDASE"/>
    <property type="match status" value="1"/>
</dbReference>
<dbReference type="AlphaFoldDB" id="A0A2G5IFS9"/>
<feature type="domain" description="Copper amine oxidase catalytic" evidence="8">
    <location>
        <begin position="291"/>
        <end position="364"/>
    </location>
</feature>
<dbReference type="InterPro" id="IPR015798">
    <property type="entry name" value="Cu_amine_oxidase_C"/>
</dbReference>
<proteinExistence type="inferred from homology"/>
<dbReference type="GO" id="GO:0005507">
    <property type="term" value="F:copper ion binding"/>
    <property type="evidence" value="ECO:0007669"/>
    <property type="project" value="InterPro"/>
</dbReference>
<dbReference type="Gene3D" id="3.10.450.40">
    <property type="match status" value="2"/>
</dbReference>
<evidence type="ECO:0000256" key="1">
    <source>
        <dbReference type="ARBA" id="ARBA00001935"/>
    </source>
</evidence>
<dbReference type="PANTHER" id="PTHR10638">
    <property type="entry name" value="COPPER AMINE OXIDASE"/>
    <property type="match status" value="1"/>
</dbReference>
<evidence type="ECO:0000259" key="8">
    <source>
        <dbReference type="Pfam" id="PF01179"/>
    </source>
</evidence>
<keyword evidence="6 7" id="KW-0186">Copper</keyword>
<organism evidence="10 11">
    <name type="scientific">Cercospora beticola</name>
    <name type="common">Sugarbeet leaf spot fungus</name>
    <dbReference type="NCBI Taxonomy" id="122368"/>
    <lineage>
        <taxon>Eukaryota</taxon>
        <taxon>Fungi</taxon>
        <taxon>Dikarya</taxon>
        <taxon>Ascomycota</taxon>
        <taxon>Pezizomycotina</taxon>
        <taxon>Dothideomycetes</taxon>
        <taxon>Dothideomycetidae</taxon>
        <taxon>Mycosphaerellales</taxon>
        <taxon>Mycosphaerellaceae</taxon>
        <taxon>Cercospora</taxon>
    </lineage>
</organism>
<evidence type="ECO:0000256" key="4">
    <source>
        <dbReference type="ARBA" id="ARBA00022772"/>
    </source>
</evidence>
<evidence type="ECO:0000256" key="7">
    <source>
        <dbReference type="RuleBase" id="RU000672"/>
    </source>
</evidence>
<comment type="PTM">
    <text evidence="7">Topaquinone (TPQ) is generated by copper-dependent autoxidation of a specific tyrosyl residue.</text>
</comment>
<comment type="cofactor">
    <cofactor evidence="7">
        <name>Cu cation</name>
        <dbReference type="ChEBI" id="CHEBI:23378"/>
    </cofactor>
    <text evidence="7">Contains 1 topaquinone per subunit.</text>
</comment>
<keyword evidence="4 7" id="KW-0801">TPQ</keyword>
<dbReference type="InterPro" id="IPR015328">
    <property type="entry name" value="DUF1965"/>
</dbReference>
<keyword evidence="5 7" id="KW-0560">Oxidoreductase</keyword>
<dbReference type="EC" id="1.4.3.-" evidence="7"/>
<feature type="domain" description="Copper amine oxidase catalytic" evidence="8">
    <location>
        <begin position="218"/>
        <end position="272"/>
    </location>
</feature>
<comment type="similarity">
    <text evidence="2 7">Belongs to the copper/topaquinone oxidase family.</text>
</comment>
<dbReference type="GO" id="GO:0005886">
    <property type="term" value="C:plasma membrane"/>
    <property type="evidence" value="ECO:0007669"/>
    <property type="project" value="TreeGrafter"/>
</dbReference>
<dbReference type="SUPFAM" id="SSF54416">
    <property type="entry name" value="Amine oxidase N-terminal region"/>
    <property type="match status" value="2"/>
</dbReference>
<dbReference type="InterPro" id="IPR036460">
    <property type="entry name" value="Cu_amine_oxidase_C_sf"/>
</dbReference>
<comment type="caution">
    <text evidence="10">The sequence shown here is derived from an EMBL/GenBank/DDBJ whole genome shotgun (WGS) entry which is preliminary data.</text>
</comment>
<accession>A0A2G5IFS9</accession>
<dbReference type="Pfam" id="PF09248">
    <property type="entry name" value="DUF1965"/>
    <property type="match status" value="1"/>
</dbReference>